<gene>
    <name evidence="1" type="ORF">CP962_14210</name>
</gene>
<accession>A0AA94JSD9</accession>
<protein>
    <submittedName>
        <fullName evidence="1">Uncharacterized protein</fullName>
    </submittedName>
</protein>
<evidence type="ECO:0000313" key="1">
    <source>
        <dbReference type="EMBL" id="RXI27742.1"/>
    </source>
</evidence>
<organism evidence="1 2">
    <name type="scientific">Arcobacter ellisii</name>
    <dbReference type="NCBI Taxonomy" id="913109"/>
    <lineage>
        <taxon>Bacteria</taxon>
        <taxon>Pseudomonadati</taxon>
        <taxon>Campylobacterota</taxon>
        <taxon>Epsilonproteobacteria</taxon>
        <taxon>Campylobacterales</taxon>
        <taxon>Arcobacteraceae</taxon>
        <taxon>Arcobacter</taxon>
    </lineage>
</organism>
<dbReference type="AlphaFoldDB" id="A0AA94JSD9"/>
<proteinExistence type="predicted"/>
<reference evidence="1 2" key="1">
    <citation type="submission" date="2017-09" db="EMBL/GenBank/DDBJ databases">
        <title>Genomics of the genus Arcobacter.</title>
        <authorList>
            <person name="Perez-Cataluna A."/>
            <person name="Figueras M.J."/>
            <person name="Salas-Masso N."/>
        </authorList>
    </citation>
    <scope>NUCLEOTIDE SEQUENCE [LARGE SCALE GENOMIC DNA]</scope>
    <source>
        <strain evidence="1 2">CECT 7837</strain>
    </source>
</reference>
<sequence length="91" mass="9665">SSREEEAAQPRAAQALLGWARVRLQYCRAPALLRGPIWQSSWSEASLPWASLAQTCLAVMLPPQEGAGCARLGDATGAFLAADPLLPCLCT</sequence>
<evidence type="ECO:0000313" key="2">
    <source>
        <dbReference type="Proteomes" id="UP000290588"/>
    </source>
</evidence>
<dbReference type="EMBL" id="NXIG01000050">
    <property type="protein sequence ID" value="RXI27742.1"/>
    <property type="molecule type" value="Genomic_DNA"/>
</dbReference>
<name>A0AA94JSD9_9BACT</name>
<comment type="caution">
    <text evidence="1">The sequence shown here is derived from an EMBL/GenBank/DDBJ whole genome shotgun (WGS) entry which is preliminary data.</text>
</comment>
<feature type="non-terminal residue" evidence="1">
    <location>
        <position position="1"/>
    </location>
</feature>
<dbReference type="Proteomes" id="UP000290588">
    <property type="component" value="Unassembled WGS sequence"/>
</dbReference>